<dbReference type="AlphaFoldDB" id="A0A6C0BZ70"/>
<protein>
    <submittedName>
        <fullName evidence="1">Uncharacterized protein</fullName>
    </submittedName>
</protein>
<sequence>MEEAPGTSRTPQDEAICSRIAAMATTLGGGISELWYVSSDSDRRSLIPVQRHAECSLEERAIQTIRWIFCLFNVPANAHRIIEKRISSEFSDLVENHFILWNEIESTSMSTSADACSTTARRQVAYSHEVIYKSYLLWERLQDVLYLHASPQGNWYDASVPAEMSLSYERAFEMRAMLSHPPPLSSADADKKKRDMEVLVAHLLEQARTNKFRKRANVVYEQKHVCWQGARYATCAWVPAHFGSNRSEDQHSLESFVLYFCRKDLYPDMHSALVRCLPPRKLAEFLELCDESDFPFVKPVRNLLSFKNGIYDTEGAGLGEFHPYGSVSTSRISHLAAAKFFDAPMPEEIFEDMSCRASTWWDIETPLFQYPSNSF</sequence>
<evidence type="ECO:0000313" key="1">
    <source>
        <dbReference type="EMBL" id="QHS97705.1"/>
    </source>
</evidence>
<name>A0A6C0BZ70_9ZZZZ</name>
<dbReference type="EMBL" id="MN739302">
    <property type="protein sequence ID" value="QHS97705.1"/>
    <property type="molecule type" value="Genomic_DNA"/>
</dbReference>
<proteinExistence type="predicted"/>
<organism evidence="1">
    <name type="scientific">viral metagenome</name>
    <dbReference type="NCBI Taxonomy" id="1070528"/>
    <lineage>
        <taxon>unclassified sequences</taxon>
        <taxon>metagenomes</taxon>
        <taxon>organismal metagenomes</taxon>
    </lineage>
</organism>
<reference evidence="1" key="1">
    <citation type="journal article" date="2020" name="Nature">
        <title>Giant virus diversity and host interactions through global metagenomics.</title>
        <authorList>
            <person name="Schulz F."/>
            <person name="Roux S."/>
            <person name="Paez-Espino D."/>
            <person name="Jungbluth S."/>
            <person name="Walsh D.A."/>
            <person name="Denef V.J."/>
            <person name="McMahon K.D."/>
            <person name="Konstantinidis K.T."/>
            <person name="Eloe-Fadrosh E.A."/>
            <person name="Kyrpides N.C."/>
            <person name="Woyke T."/>
        </authorList>
    </citation>
    <scope>NUCLEOTIDE SEQUENCE</scope>
    <source>
        <strain evidence="1">GVMAG-M-3300020182-33</strain>
    </source>
</reference>
<accession>A0A6C0BZ70</accession>